<feature type="domain" description="2TM" evidence="2">
    <location>
        <begin position="59"/>
        <end position="135"/>
    </location>
</feature>
<name>A0A1Z4KQV1_ANAVA</name>
<evidence type="ECO:0000256" key="1">
    <source>
        <dbReference type="SAM" id="Phobius"/>
    </source>
</evidence>
<dbReference type="Pfam" id="PF13239">
    <property type="entry name" value="2TM"/>
    <property type="match status" value="1"/>
</dbReference>
<evidence type="ECO:0000259" key="2">
    <source>
        <dbReference type="Pfam" id="PF13239"/>
    </source>
</evidence>
<keyword evidence="1" id="KW-0812">Transmembrane</keyword>
<keyword evidence="1" id="KW-0472">Membrane</keyword>
<protein>
    <recommendedName>
        <fullName evidence="2">2TM domain-containing protein</fullName>
    </recommendedName>
</protein>
<dbReference type="InterPro" id="IPR025698">
    <property type="entry name" value="2TM_dom"/>
</dbReference>
<evidence type="ECO:0000313" key="4">
    <source>
        <dbReference type="Proteomes" id="UP000217507"/>
    </source>
</evidence>
<gene>
    <name evidence="3" type="ORF">NIES23_41350</name>
</gene>
<feature type="transmembrane region" description="Helical" evidence="1">
    <location>
        <begin position="96"/>
        <end position="115"/>
    </location>
</feature>
<proteinExistence type="predicted"/>
<reference evidence="3 4" key="1">
    <citation type="submission" date="2017-06" db="EMBL/GenBank/DDBJ databases">
        <title>Genome sequencing of cyanobaciteial culture collection at National Institute for Environmental Studies (NIES).</title>
        <authorList>
            <person name="Hirose Y."/>
            <person name="Shimura Y."/>
            <person name="Fujisawa T."/>
            <person name="Nakamura Y."/>
            <person name="Kawachi M."/>
        </authorList>
    </citation>
    <scope>NUCLEOTIDE SEQUENCE [LARGE SCALE GENOMIC DNA]</scope>
    <source>
        <strain evidence="3 4">NIES-23</strain>
    </source>
</reference>
<feature type="transmembrane region" description="Helical" evidence="1">
    <location>
        <begin position="71"/>
        <end position="90"/>
    </location>
</feature>
<dbReference type="AlphaFoldDB" id="A0A1Z4KQV1"/>
<accession>A0A1Z4KQV1</accession>
<keyword evidence="1" id="KW-1133">Transmembrane helix</keyword>
<dbReference type="Proteomes" id="UP000217507">
    <property type="component" value="Chromosome"/>
</dbReference>
<organism evidence="3 4">
    <name type="scientific">Trichormus variabilis NIES-23</name>
    <dbReference type="NCBI Taxonomy" id="1973479"/>
    <lineage>
        <taxon>Bacteria</taxon>
        <taxon>Bacillati</taxon>
        <taxon>Cyanobacteriota</taxon>
        <taxon>Cyanophyceae</taxon>
        <taxon>Nostocales</taxon>
        <taxon>Nostocaceae</taxon>
        <taxon>Trichormus</taxon>
    </lineage>
</organism>
<dbReference type="EMBL" id="AP018216">
    <property type="protein sequence ID" value="BAY71318.1"/>
    <property type="molecule type" value="Genomic_DNA"/>
</dbReference>
<sequence length="138" mass="15965">MTYNSEQMQQILQKAFARQQQGEISRQQIIEIASELGVSSASLQAAEQEWLSQEIGEKKRQRFHAQRREEFKTHLITFIGVNGFLVVLNLLTSPGYFWAIFPLLGWGLGLFFSGIKAYKTSGESYEHDFQEWSKKFPK</sequence>
<evidence type="ECO:0000313" key="3">
    <source>
        <dbReference type="EMBL" id="BAY71318.1"/>
    </source>
</evidence>